<keyword evidence="1" id="KW-0472">Membrane</keyword>
<feature type="transmembrane region" description="Helical" evidence="1">
    <location>
        <begin position="99"/>
        <end position="121"/>
    </location>
</feature>
<reference evidence="3 4" key="1">
    <citation type="submission" date="2023-09" db="EMBL/GenBank/DDBJ databases">
        <title>Flavobacterium sp. a novel bacteria isolate from Pepper rhizosphere.</title>
        <authorList>
            <person name="Peng Y."/>
            <person name="Lee J."/>
        </authorList>
    </citation>
    <scope>NUCLEOTIDE SEQUENCE [LARGE SCALE GENOMIC DNA]</scope>
    <source>
        <strain evidence="2">PMR2A8</strain>
        <strain evidence="3 4">PMTSA4</strain>
    </source>
</reference>
<accession>A0AA96J612</accession>
<dbReference type="EMBL" id="CP134878">
    <property type="protein sequence ID" value="WNM18192.1"/>
    <property type="molecule type" value="Genomic_DNA"/>
</dbReference>
<dbReference type="Proteomes" id="UP001304515">
    <property type="component" value="Chromosome"/>
</dbReference>
<evidence type="ECO:0000256" key="1">
    <source>
        <dbReference type="SAM" id="Phobius"/>
    </source>
</evidence>
<dbReference type="RefSeq" id="WP_313321910.1">
    <property type="nucleotide sequence ID" value="NZ_CP134878.1"/>
</dbReference>
<keyword evidence="4" id="KW-1185">Reference proteome</keyword>
<protein>
    <submittedName>
        <fullName evidence="3">Uncharacterized protein</fullName>
    </submittedName>
</protein>
<organism evidence="3 4">
    <name type="scientific">Flavobacterium capsici</name>
    <dbReference type="NCBI Taxonomy" id="3075618"/>
    <lineage>
        <taxon>Bacteria</taxon>
        <taxon>Pseudomonadati</taxon>
        <taxon>Bacteroidota</taxon>
        <taxon>Flavobacteriia</taxon>
        <taxon>Flavobacteriales</taxon>
        <taxon>Flavobacteriaceae</taxon>
        <taxon>Flavobacterium</taxon>
    </lineage>
</organism>
<feature type="transmembrane region" description="Helical" evidence="1">
    <location>
        <begin position="70"/>
        <end position="87"/>
    </location>
</feature>
<dbReference type="EMBL" id="CP134890">
    <property type="protein sequence ID" value="WNM22243.1"/>
    <property type="molecule type" value="Genomic_DNA"/>
</dbReference>
<keyword evidence="1" id="KW-0812">Transmembrane</keyword>
<evidence type="ECO:0000313" key="4">
    <source>
        <dbReference type="Proteomes" id="UP001304515"/>
    </source>
</evidence>
<keyword evidence="1" id="KW-1133">Transmembrane helix</keyword>
<evidence type="ECO:0000313" key="3">
    <source>
        <dbReference type="EMBL" id="WNM22243.1"/>
    </source>
</evidence>
<dbReference type="KEGG" id="fcj:RN605_02515"/>
<feature type="transmembrane region" description="Helical" evidence="1">
    <location>
        <begin position="41"/>
        <end position="58"/>
    </location>
</feature>
<accession>A0AA96J1C4</accession>
<name>A0AA96J612_9FLAO</name>
<dbReference type="AlphaFoldDB" id="A0AA96J612"/>
<gene>
    <name evidence="3" type="ORF">RN605_02515</name>
    <name evidence="2" type="ORF">RN608_09215</name>
</gene>
<sequence>MQKQYKISFLVYSGMLVFALLFMLLLLGASGHRIKLNYQHYLIAFFAVTSISFLYMFPKMSAEKKLQKNICGVLCLILLSVSSYFALENLYSILTENLIAEFKIASMVFTGIFVTAIIYLLKQIFMEMKPNRNA</sequence>
<evidence type="ECO:0000313" key="2">
    <source>
        <dbReference type="EMBL" id="WNM18192.1"/>
    </source>
</evidence>
<proteinExistence type="predicted"/>